<dbReference type="Gene3D" id="3.80.10.10">
    <property type="entry name" value="Ribonuclease Inhibitor"/>
    <property type="match status" value="1"/>
</dbReference>
<dbReference type="InterPro" id="IPR032675">
    <property type="entry name" value="LRR_dom_sf"/>
</dbReference>
<dbReference type="HOGENOM" id="CLU_021164_6_0_1"/>
<protein>
    <recommendedName>
        <fullName evidence="3">F-box domain-containing protein</fullName>
    </recommendedName>
</protein>
<dbReference type="OrthoDB" id="2663142at2759"/>
<accession>A0A0D0BYU1</accession>
<dbReference type="SUPFAM" id="SSF52047">
    <property type="entry name" value="RNI-like"/>
    <property type="match status" value="1"/>
</dbReference>
<dbReference type="EMBL" id="KN834894">
    <property type="protein sequence ID" value="KIK50597.1"/>
    <property type="molecule type" value="Genomic_DNA"/>
</dbReference>
<evidence type="ECO:0008006" key="3">
    <source>
        <dbReference type="Google" id="ProtNLM"/>
    </source>
</evidence>
<proteinExistence type="predicted"/>
<gene>
    <name evidence="1" type="ORF">GYMLUDRAFT_182575</name>
</gene>
<keyword evidence="2" id="KW-1185">Reference proteome</keyword>
<evidence type="ECO:0000313" key="1">
    <source>
        <dbReference type="EMBL" id="KIK50597.1"/>
    </source>
</evidence>
<organism evidence="1 2">
    <name type="scientific">Collybiopsis luxurians FD-317 M1</name>
    <dbReference type="NCBI Taxonomy" id="944289"/>
    <lineage>
        <taxon>Eukaryota</taxon>
        <taxon>Fungi</taxon>
        <taxon>Dikarya</taxon>
        <taxon>Basidiomycota</taxon>
        <taxon>Agaricomycotina</taxon>
        <taxon>Agaricomycetes</taxon>
        <taxon>Agaricomycetidae</taxon>
        <taxon>Agaricales</taxon>
        <taxon>Marasmiineae</taxon>
        <taxon>Omphalotaceae</taxon>
        <taxon>Collybiopsis</taxon>
        <taxon>Collybiopsis luxurians</taxon>
    </lineage>
</organism>
<sequence>MHQALLIDEILAIILDSCAESISLSRIARTCQAWKEPALDRVWFRLDSFKPLLELIPGLLSVNGVYMLESPLNPDFRRLRHYASRVKQIAYRQNLQIHPSFLSLLLQDNSVSLIFQKLSTVQLSLANCHAVCSIISLSTGLQKVDLDLGFTTSAKFKTVNRTALNFISTVDRVSTCFTSLSLRGATSGSVMSAVNGLSRLESLCLCVGASLPAETLAAIATFPRLRELEIQTSHLRPDDLHFSPSNCFPSLEVLDIRGRTGIIEKLLRNMQSDRLVVLRIEVELLSSSDDTWNGLFDAIKNKTHSSLLELAIEHHMDADDLFLNDDTPSSSDTTSTAPIMNYNLPRTNPNALLRFDHLTSLSNHHSIRRLLFETTPPVLLQDQDLEKMVQWWPNLEHLDLGSLLTFDQRWSPKITAAALVTIARGFPVLDSLVIPVNINGLTHETPIKFSQNPNASLHHITLTALTPPDQSVTHLLHRLFPSLLDIQGTPGHEEDWSRVQDGFHLLRARYSNTAIS</sequence>
<evidence type="ECO:0000313" key="2">
    <source>
        <dbReference type="Proteomes" id="UP000053593"/>
    </source>
</evidence>
<reference evidence="1 2" key="1">
    <citation type="submission" date="2014-04" db="EMBL/GenBank/DDBJ databases">
        <title>Evolutionary Origins and Diversification of the Mycorrhizal Mutualists.</title>
        <authorList>
            <consortium name="DOE Joint Genome Institute"/>
            <consortium name="Mycorrhizal Genomics Consortium"/>
            <person name="Kohler A."/>
            <person name="Kuo A."/>
            <person name="Nagy L.G."/>
            <person name="Floudas D."/>
            <person name="Copeland A."/>
            <person name="Barry K.W."/>
            <person name="Cichocki N."/>
            <person name="Veneault-Fourrey C."/>
            <person name="LaButti K."/>
            <person name="Lindquist E.A."/>
            <person name="Lipzen A."/>
            <person name="Lundell T."/>
            <person name="Morin E."/>
            <person name="Murat C."/>
            <person name="Riley R."/>
            <person name="Ohm R."/>
            <person name="Sun H."/>
            <person name="Tunlid A."/>
            <person name="Henrissat B."/>
            <person name="Grigoriev I.V."/>
            <person name="Hibbett D.S."/>
            <person name="Martin F."/>
        </authorList>
    </citation>
    <scope>NUCLEOTIDE SEQUENCE [LARGE SCALE GENOMIC DNA]</scope>
    <source>
        <strain evidence="1 2">FD-317 M1</strain>
    </source>
</reference>
<dbReference type="AlphaFoldDB" id="A0A0D0BYU1"/>
<dbReference type="Proteomes" id="UP000053593">
    <property type="component" value="Unassembled WGS sequence"/>
</dbReference>
<name>A0A0D0BYU1_9AGAR</name>